<evidence type="ECO:0000313" key="3">
    <source>
        <dbReference type="Proteomes" id="UP000291124"/>
    </source>
</evidence>
<dbReference type="GO" id="GO:0052689">
    <property type="term" value="F:carboxylic ester hydrolase activity"/>
    <property type="evidence" value="ECO:0007669"/>
    <property type="project" value="TreeGrafter"/>
</dbReference>
<dbReference type="Pfam" id="PF12146">
    <property type="entry name" value="Hydrolase_4"/>
    <property type="match status" value="1"/>
</dbReference>
<protein>
    <recommendedName>
        <fullName evidence="1">Serine aminopeptidase S33 domain-containing protein</fullName>
    </recommendedName>
</protein>
<dbReference type="KEGG" id="fnk:E1750_11020"/>
<proteinExistence type="predicted"/>
<dbReference type="OrthoDB" id="9809549at2"/>
<dbReference type="InterPro" id="IPR029058">
    <property type="entry name" value="AB_hydrolase_fold"/>
</dbReference>
<dbReference type="PANTHER" id="PTHR43265">
    <property type="entry name" value="ESTERASE ESTD"/>
    <property type="match status" value="1"/>
</dbReference>
<sequence length="344" mass="40291">MKKNRKTYLIIIFTLITHFIKAQEIYSYEKQIDGIENYISTQFETENKNDNVILRGTLIEPKTNYTKVVIIVPGSGKDTRNSHYKLTEKLLENNIAVYRYDERGCGFSTGNFNTYFYNINDMISDLKSVYKDLKNNKLLTDKKLGLLGHSLGGMVTISLNDSNLIPDFFIQWASPVQNKGAFLKYQLTTNVNKFENELIYDSLTEKLNVMDKINNVIFENRNDENIELVKKINKVSKEIGYTKKRYKRFTYANFYSTKELIKKDLENTYKKCTTNLLYIIGENDKYIDAKNETELLNSFNNKYIEIVKIKSLNHYLQSGTENIEHLYEIEDEASTKIINWINKQ</sequence>
<name>A0A4P6Y8V0_9FLAO</name>
<dbReference type="AlphaFoldDB" id="A0A4P6Y8V0"/>
<dbReference type="Proteomes" id="UP000291124">
    <property type="component" value="Chromosome"/>
</dbReference>
<reference evidence="3" key="1">
    <citation type="submission" date="2019-03" db="EMBL/GenBank/DDBJ databases">
        <title>Flavobacterium sp.</title>
        <authorList>
            <person name="Kim H."/>
        </authorList>
    </citation>
    <scope>NUCLEOTIDE SEQUENCE [LARGE SCALE GENOMIC DNA]</scope>
    <source>
        <strain evidence="3">GS13</strain>
    </source>
</reference>
<evidence type="ECO:0000313" key="2">
    <source>
        <dbReference type="EMBL" id="QBN19309.1"/>
    </source>
</evidence>
<dbReference type="PANTHER" id="PTHR43265:SF1">
    <property type="entry name" value="ESTERASE ESTD"/>
    <property type="match status" value="1"/>
</dbReference>
<organism evidence="2 3">
    <name type="scientific">Flavobacterium nackdongense</name>
    <dbReference type="NCBI Taxonomy" id="2547394"/>
    <lineage>
        <taxon>Bacteria</taxon>
        <taxon>Pseudomonadati</taxon>
        <taxon>Bacteroidota</taxon>
        <taxon>Flavobacteriia</taxon>
        <taxon>Flavobacteriales</taxon>
        <taxon>Flavobacteriaceae</taxon>
        <taxon>Flavobacterium</taxon>
    </lineage>
</organism>
<accession>A0A4P6Y8V0</accession>
<dbReference type="InterPro" id="IPR053145">
    <property type="entry name" value="AB_hydrolase_Est10"/>
</dbReference>
<dbReference type="Gene3D" id="3.40.50.1820">
    <property type="entry name" value="alpha/beta hydrolase"/>
    <property type="match status" value="1"/>
</dbReference>
<feature type="domain" description="Serine aminopeptidase S33" evidence="1">
    <location>
        <begin position="66"/>
        <end position="316"/>
    </location>
</feature>
<keyword evidence="3" id="KW-1185">Reference proteome</keyword>
<evidence type="ECO:0000259" key="1">
    <source>
        <dbReference type="Pfam" id="PF12146"/>
    </source>
</evidence>
<gene>
    <name evidence="2" type="ORF">E1750_11020</name>
</gene>
<dbReference type="EMBL" id="CP037933">
    <property type="protein sequence ID" value="QBN19309.1"/>
    <property type="molecule type" value="Genomic_DNA"/>
</dbReference>
<dbReference type="InterPro" id="IPR022742">
    <property type="entry name" value="Hydrolase_4"/>
</dbReference>
<dbReference type="RefSeq" id="WP_133276828.1">
    <property type="nucleotide sequence ID" value="NZ_CP037933.1"/>
</dbReference>
<dbReference type="SUPFAM" id="SSF53474">
    <property type="entry name" value="alpha/beta-Hydrolases"/>
    <property type="match status" value="1"/>
</dbReference>